<dbReference type="SUPFAM" id="SSF53098">
    <property type="entry name" value="Ribonuclease H-like"/>
    <property type="match status" value="1"/>
</dbReference>
<dbReference type="Proteomes" id="UP001459277">
    <property type="component" value="Unassembled WGS sequence"/>
</dbReference>
<feature type="domain" description="RNase H type-1" evidence="1">
    <location>
        <begin position="89"/>
        <end position="211"/>
    </location>
</feature>
<dbReference type="CDD" id="cd06222">
    <property type="entry name" value="RNase_H_like"/>
    <property type="match status" value="1"/>
</dbReference>
<accession>A0AAW2C1R3</accession>
<evidence type="ECO:0000313" key="3">
    <source>
        <dbReference type="Proteomes" id="UP001459277"/>
    </source>
</evidence>
<evidence type="ECO:0000313" key="2">
    <source>
        <dbReference type="EMBL" id="KAK9991443.1"/>
    </source>
</evidence>
<dbReference type="AlphaFoldDB" id="A0AAW2C1R3"/>
<name>A0AAW2C1R3_9ROSI</name>
<dbReference type="InterPro" id="IPR036397">
    <property type="entry name" value="RNaseH_sf"/>
</dbReference>
<organism evidence="2 3">
    <name type="scientific">Lithocarpus litseifolius</name>
    <dbReference type="NCBI Taxonomy" id="425828"/>
    <lineage>
        <taxon>Eukaryota</taxon>
        <taxon>Viridiplantae</taxon>
        <taxon>Streptophyta</taxon>
        <taxon>Embryophyta</taxon>
        <taxon>Tracheophyta</taxon>
        <taxon>Spermatophyta</taxon>
        <taxon>Magnoliopsida</taxon>
        <taxon>eudicotyledons</taxon>
        <taxon>Gunneridae</taxon>
        <taxon>Pentapetalae</taxon>
        <taxon>rosids</taxon>
        <taxon>fabids</taxon>
        <taxon>Fagales</taxon>
        <taxon>Fagaceae</taxon>
        <taxon>Lithocarpus</taxon>
    </lineage>
</organism>
<dbReference type="Pfam" id="PF13456">
    <property type="entry name" value="RVT_3"/>
    <property type="match status" value="1"/>
</dbReference>
<proteinExistence type="predicted"/>
<dbReference type="InterPro" id="IPR002156">
    <property type="entry name" value="RNaseH_domain"/>
</dbReference>
<dbReference type="Gene3D" id="3.30.420.10">
    <property type="entry name" value="Ribonuclease H-like superfamily/Ribonuclease H"/>
    <property type="match status" value="1"/>
</dbReference>
<dbReference type="GO" id="GO:0004523">
    <property type="term" value="F:RNA-DNA hybrid ribonuclease activity"/>
    <property type="evidence" value="ECO:0007669"/>
    <property type="project" value="InterPro"/>
</dbReference>
<dbReference type="EMBL" id="JAZDWU010000009">
    <property type="protein sequence ID" value="KAK9991443.1"/>
    <property type="molecule type" value="Genomic_DNA"/>
</dbReference>
<dbReference type="GO" id="GO:0003676">
    <property type="term" value="F:nucleic acid binding"/>
    <property type="evidence" value="ECO:0007669"/>
    <property type="project" value="InterPro"/>
</dbReference>
<gene>
    <name evidence="2" type="ORF">SO802_026428</name>
</gene>
<reference evidence="2 3" key="1">
    <citation type="submission" date="2024-01" db="EMBL/GenBank/DDBJ databases">
        <title>A telomere-to-telomere, gap-free genome of sweet tea (Lithocarpus litseifolius).</title>
        <authorList>
            <person name="Zhou J."/>
        </authorList>
    </citation>
    <scope>NUCLEOTIDE SEQUENCE [LARGE SCALE GENOMIC DNA]</scope>
    <source>
        <strain evidence="2">Zhou-2022a</strain>
        <tissue evidence="2">Leaf</tissue>
    </source>
</reference>
<dbReference type="InterPro" id="IPR052929">
    <property type="entry name" value="RNase_H-like_EbsB-rel"/>
</dbReference>
<evidence type="ECO:0000259" key="1">
    <source>
        <dbReference type="Pfam" id="PF13456"/>
    </source>
</evidence>
<dbReference type="PANTHER" id="PTHR47074:SF48">
    <property type="entry name" value="POLYNUCLEOTIDYL TRANSFERASE, RIBONUCLEASE H-LIKE SUPERFAMILY PROTEIN"/>
    <property type="match status" value="1"/>
</dbReference>
<dbReference type="PANTHER" id="PTHR47074">
    <property type="entry name" value="BNAC02G40300D PROTEIN"/>
    <property type="match status" value="1"/>
</dbReference>
<keyword evidence="3" id="KW-1185">Reference proteome</keyword>
<dbReference type="InterPro" id="IPR012337">
    <property type="entry name" value="RNaseH-like_sf"/>
</dbReference>
<sequence length="232" mass="26137">MKKMYCTPSGLARASHRFGMRTHSGIHSKAHTTRNKVRFSPLGFPIDQVMQRAITALMDFWTVTNRVHIVVDRPRVKWKVPWTEFYKINFDGAMFKEEDRAGIGVIIRDSQGLALALLSQVIPLPLTVVDLETLAAVKAFEFTFDLSLGQVILEGDSETVINSLNDNSPSLAPFGLLIQGINNYANLFQCISFLHVHREENNVAHNLARHACHVTGFSVWMEDVPSHIFATY</sequence>
<dbReference type="InterPro" id="IPR044730">
    <property type="entry name" value="RNase_H-like_dom_plant"/>
</dbReference>
<protein>
    <recommendedName>
        <fullName evidence="1">RNase H type-1 domain-containing protein</fullName>
    </recommendedName>
</protein>
<comment type="caution">
    <text evidence="2">The sequence shown here is derived from an EMBL/GenBank/DDBJ whole genome shotgun (WGS) entry which is preliminary data.</text>
</comment>